<reference evidence="1 2" key="2">
    <citation type="submission" date="2018-11" db="EMBL/GenBank/DDBJ databases">
        <authorList>
            <consortium name="Pathogen Informatics"/>
        </authorList>
    </citation>
    <scope>NUCLEOTIDE SEQUENCE [LARGE SCALE GENOMIC DNA]</scope>
</reference>
<gene>
    <name evidence="1" type="ORF">GPUH_LOCUS10238</name>
</gene>
<proteinExistence type="predicted"/>
<evidence type="ECO:0000313" key="1">
    <source>
        <dbReference type="EMBL" id="VDN17174.1"/>
    </source>
</evidence>
<dbReference type="AlphaFoldDB" id="A0A183DNE7"/>
<accession>A0A183DNE7</accession>
<reference evidence="3" key="1">
    <citation type="submission" date="2016-06" db="UniProtKB">
        <authorList>
            <consortium name="WormBaseParasite"/>
        </authorList>
    </citation>
    <scope>IDENTIFICATION</scope>
</reference>
<dbReference type="OrthoDB" id="9977282at2759"/>
<protein>
    <submittedName>
        <fullName evidence="3">MADF domain-containing protein</fullName>
    </submittedName>
</protein>
<dbReference type="WBParaSite" id="GPUH_0001025101-mRNA-1">
    <property type="protein sequence ID" value="GPUH_0001025101-mRNA-1"/>
    <property type="gene ID" value="GPUH_0001025101"/>
</dbReference>
<evidence type="ECO:0000313" key="2">
    <source>
        <dbReference type="Proteomes" id="UP000271098"/>
    </source>
</evidence>
<name>A0A183DNE7_9BILA</name>
<dbReference type="Proteomes" id="UP000271098">
    <property type="component" value="Unassembled WGS sequence"/>
</dbReference>
<evidence type="ECO:0000313" key="3">
    <source>
        <dbReference type="WBParaSite" id="GPUH_0001025101-mRNA-1"/>
    </source>
</evidence>
<dbReference type="EMBL" id="UYRT01077895">
    <property type="protein sequence ID" value="VDN17174.1"/>
    <property type="molecule type" value="Genomic_DNA"/>
</dbReference>
<keyword evidence="2" id="KW-1185">Reference proteome</keyword>
<sequence>MSEKQYVWVAVSALSRRKRWADIERVLTSKKLLGGVKYACPFAWRHLFNLISMNEEPPKDVTFHFLFLFIFVQYA</sequence>
<organism evidence="3">
    <name type="scientific">Gongylonema pulchrum</name>
    <dbReference type="NCBI Taxonomy" id="637853"/>
    <lineage>
        <taxon>Eukaryota</taxon>
        <taxon>Metazoa</taxon>
        <taxon>Ecdysozoa</taxon>
        <taxon>Nematoda</taxon>
        <taxon>Chromadorea</taxon>
        <taxon>Rhabditida</taxon>
        <taxon>Spirurina</taxon>
        <taxon>Spiruromorpha</taxon>
        <taxon>Spiruroidea</taxon>
        <taxon>Gongylonematidae</taxon>
        <taxon>Gongylonema</taxon>
    </lineage>
</organism>